<comment type="caution">
    <text evidence="2">The sequence shown here is derived from an EMBL/GenBank/DDBJ whole genome shotgun (WGS) entry which is preliminary data.</text>
</comment>
<organism evidence="2 3">
    <name type="scientific">Handelsmanbacteria sp. (strain RIFCSPLOWO2_12_FULL_64_10)</name>
    <dbReference type="NCBI Taxonomy" id="1817868"/>
    <lineage>
        <taxon>Bacteria</taxon>
        <taxon>Candidatus Handelsmaniibacteriota</taxon>
    </lineage>
</organism>
<feature type="transmembrane region" description="Helical" evidence="1">
    <location>
        <begin position="42"/>
        <end position="65"/>
    </location>
</feature>
<sequence>MKRRGMTVGIFLLLNAVPLVATAYVAFRYWRGEVAFKDVPPGLLYVTVGFGAGTLLLGLLCWGLFPMMSSLERTLRASMGRTHRAMARGVGPFVVQLPAWLLKAPLYAIAWASTAATSALIVVNALALAGFIGLVVWMGVQWHGGGAPAP</sequence>
<evidence type="ECO:0000313" key="3">
    <source>
        <dbReference type="Proteomes" id="UP000178606"/>
    </source>
</evidence>
<name>A0A1F6CME2_HANXR</name>
<dbReference type="EMBL" id="MFKF01000216">
    <property type="protein sequence ID" value="OGG50012.1"/>
    <property type="molecule type" value="Genomic_DNA"/>
</dbReference>
<keyword evidence="1" id="KW-0472">Membrane</keyword>
<dbReference type="Proteomes" id="UP000178606">
    <property type="component" value="Unassembled WGS sequence"/>
</dbReference>
<feature type="transmembrane region" description="Helical" evidence="1">
    <location>
        <begin position="108"/>
        <end position="137"/>
    </location>
</feature>
<evidence type="ECO:0000256" key="1">
    <source>
        <dbReference type="SAM" id="Phobius"/>
    </source>
</evidence>
<feature type="transmembrane region" description="Helical" evidence="1">
    <location>
        <begin position="85"/>
        <end position="102"/>
    </location>
</feature>
<reference evidence="2 3" key="1">
    <citation type="journal article" date="2016" name="Nat. Commun.">
        <title>Thousands of microbial genomes shed light on interconnected biogeochemical processes in an aquifer system.</title>
        <authorList>
            <person name="Anantharaman K."/>
            <person name="Brown C.T."/>
            <person name="Hug L.A."/>
            <person name="Sharon I."/>
            <person name="Castelle C.J."/>
            <person name="Probst A.J."/>
            <person name="Thomas B.C."/>
            <person name="Singh A."/>
            <person name="Wilkins M.J."/>
            <person name="Karaoz U."/>
            <person name="Brodie E.L."/>
            <person name="Williams K.H."/>
            <person name="Hubbard S.S."/>
            <person name="Banfield J.F."/>
        </authorList>
    </citation>
    <scope>NUCLEOTIDE SEQUENCE [LARGE SCALE GENOMIC DNA]</scope>
    <source>
        <strain evidence="3">RIFCSPLOWO2_12_FULL_64_10</strain>
    </source>
</reference>
<evidence type="ECO:0000313" key="2">
    <source>
        <dbReference type="EMBL" id="OGG50012.1"/>
    </source>
</evidence>
<feature type="transmembrane region" description="Helical" evidence="1">
    <location>
        <begin position="7"/>
        <end position="30"/>
    </location>
</feature>
<protein>
    <submittedName>
        <fullName evidence="2">Uncharacterized protein</fullName>
    </submittedName>
</protein>
<keyword evidence="1" id="KW-1133">Transmembrane helix</keyword>
<keyword evidence="1" id="KW-0812">Transmembrane</keyword>
<dbReference type="AlphaFoldDB" id="A0A1F6CME2"/>
<proteinExistence type="predicted"/>
<accession>A0A1F6CME2</accession>
<gene>
    <name evidence="2" type="ORF">A3F84_02290</name>
</gene>